<feature type="domain" description="CHAD" evidence="1">
    <location>
        <begin position="7"/>
        <end position="297"/>
    </location>
</feature>
<protein>
    <recommendedName>
        <fullName evidence="1">CHAD domain-containing protein</fullName>
    </recommendedName>
</protein>
<evidence type="ECO:0000313" key="3">
    <source>
        <dbReference type="Proteomes" id="UP001500956"/>
    </source>
</evidence>
<dbReference type="Pfam" id="PF05235">
    <property type="entry name" value="CHAD"/>
    <property type="match status" value="1"/>
</dbReference>
<dbReference type="Gene3D" id="1.40.20.10">
    <property type="entry name" value="CHAD domain"/>
    <property type="match status" value="1"/>
</dbReference>
<organism evidence="2 3">
    <name type="scientific">Isoptericola chiayiensis</name>
    <dbReference type="NCBI Taxonomy" id="579446"/>
    <lineage>
        <taxon>Bacteria</taxon>
        <taxon>Bacillati</taxon>
        <taxon>Actinomycetota</taxon>
        <taxon>Actinomycetes</taxon>
        <taxon>Micrococcales</taxon>
        <taxon>Promicromonosporaceae</taxon>
        <taxon>Isoptericola</taxon>
    </lineage>
</organism>
<dbReference type="PROSITE" id="PS51708">
    <property type="entry name" value="CHAD"/>
    <property type="match status" value="1"/>
</dbReference>
<dbReference type="EMBL" id="BAABID010000012">
    <property type="protein sequence ID" value="GAA4732098.1"/>
    <property type="molecule type" value="Genomic_DNA"/>
</dbReference>
<dbReference type="RefSeq" id="WP_172151454.1">
    <property type="nucleotide sequence ID" value="NZ_BAABID010000012.1"/>
</dbReference>
<dbReference type="SMART" id="SM00880">
    <property type="entry name" value="CHAD"/>
    <property type="match status" value="1"/>
</dbReference>
<name>A0ABP8YJI3_9MICO</name>
<keyword evidence="3" id="KW-1185">Reference proteome</keyword>
<evidence type="ECO:0000259" key="1">
    <source>
        <dbReference type="PROSITE" id="PS51708"/>
    </source>
</evidence>
<dbReference type="PANTHER" id="PTHR39339">
    <property type="entry name" value="SLR1444 PROTEIN"/>
    <property type="match status" value="1"/>
</dbReference>
<dbReference type="InterPro" id="IPR007899">
    <property type="entry name" value="CHAD_dom"/>
</dbReference>
<dbReference type="InterPro" id="IPR038186">
    <property type="entry name" value="CHAD_dom_sf"/>
</dbReference>
<gene>
    <name evidence="2" type="ORF">GCM10023216_25290</name>
</gene>
<sequence length="306" mass="33497">MSSASSKTTAGEVLAVVVADHVRRIEQRVPPALSDEDDAVHRLRTAVRRLRTVLAVYRPVFDRDEVEALRGRLAEFGDVLGEVRDLEVRRADVAAVGSAARVPLEARDRLVAELDHQHDEAHRRLVEWCNGQEFADLTAELTRWVSSPPPGPKAHKSARKQVRRRLDKATRKVLKSAEAVDLEQMARSTGDELDELLPEAHRLRKAGRRLSQSTRAVTRKPAKVLGGSRREVGALGKALQSSLGDHRDAILLARYAAEVGASVASDGGDRAAYDRLARAATRRGQAHVAEAVAAVEALRRSSIAAR</sequence>
<comment type="caution">
    <text evidence="2">The sequence shown here is derived from an EMBL/GenBank/DDBJ whole genome shotgun (WGS) entry which is preliminary data.</text>
</comment>
<evidence type="ECO:0000313" key="2">
    <source>
        <dbReference type="EMBL" id="GAA4732098.1"/>
    </source>
</evidence>
<dbReference type="Proteomes" id="UP001500956">
    <property type="component" value="Unassembled WGS sequence"/>
</dbReference>
<dbReference type="PANTHER" id="PTHR39339:SF1">
    <property type="entry name" value="CHAD DOMAIN-CONTAINING PROTEIN"/>
    <property type="match status" value="1"/>
</dbReference>
<reference evidence="3" key="1">
    <citation type="journal article" date="2019" name="Int. J. Syst. Evol. Microbiol.">
        <title>The Global Catalogue of Microorganisms (GCM) 10K type strain sequencing project: providing services to taxonomists for standard genome sequencing and annotation.</title>
        <authorList>
            <consortium name="The Broad Institute Genomics Platform"/>
            <consortium name="The Broad Institute Genome Sequencing Center for Infectious Disease"/>
            <person name="Wu L."/>
            <person name="Ma J."/>
        </authorList>
    </citation>
    <scope>NUCLEOTIDE SEQUENCE [LARGE SCALE GENOMIC DNA]</scope>
    <source>
        <strain evidence="3">JCM 18063</strain>
    </source>
</reference>
<proteinExistence type="predicted"/>
<accession>A0ABP8YJI3</accession>